<gene>
    <name evidence="2" type="ORF">E8E13_006224</name>
</gene>
<keyword evidence="3" id="KW-1185">Reference proteome</keyword>
<dbReference type="EMBL" id="SWKU01000018">
    <property type="protein sequence ID" value="KAF2998927.1"/>
    <property type="molecule type" value="Genomic_DNA"/>
</dbReference>
<protein>
    <submittedName>
        <fullName evidence="2">Uncharacterized protein</fullName>
    </submittedName>
</protein>
<organism evidence="2 3">
    <name type="scientific">Curvularia kusanoi</name>
    <name type="common">Cochliobolus kusanoi</name>
    <dbReference type="NCBI Taxonomy" id="90978"/>
    <lineage>
        <taxon>Eukaryota</taxon>
        <taxon>Fungi</taxon>
        <taxon>Dikarya</taxon>
        <taxon>Ascomycota</taxon>
        <taxon>Pezizomycotina</taxon>
        <taxon>Dothideomycetes</taxon>
        <taxon>Pleosporomycetidae</taxon>
        <taxon>Pleosporales</taxon>
        <taxon>Pleosporineae</taxon>
        <taxon>Pleosporaceae</taxon>
        <taxon>Curvularia</taxon>
    </lineage>
</organism>
<reference evidence="2" key="1">
    <citation type="submission" date="2019-04" db="EMBL/GenBank/DDBJ databases">
        <title>Sequencing of skin fungus with MAO and IRED activity.</title>
        <authorList>
            <person name="Marsaioli A.J."/>
            <person name="Bonatto J.M.C."/>
            <person name="Reis Junior O."/>
        </authorList>
    </citation>
    <scope>NUCLEOTIDE SEQUENCE</scope>
    <source>
        <strain evidence="2">30M1</strain>
    </source>
</reference>
<proteinExistence type="predicted"/>
<feature type="compositionally biased region" description="Basic and acidic residues" evidence="1">
    <location>
        <begin position="102"/>
        <end position="115"/>
    </location>
</feature>
<dbReference type="Proteomes" id="UP000801428">
    <property type="component" value="Unassembled WGS sequence"/>
</dbReference>
<dbReference type="AlphaFoldDB" id="A0A9P4W6G8"/>
<sequence>MAQSRRETRHEQRELDAREYAGLFVVQLSRLEAKGDLMNRIILPSPPLLTFESLDLRHARRAPAPAFALSESSNILPSQHTPQIRSFSIHLLHLLDNPSASTKEKAVAEKAEGKRDRKHKASGRADESVYGRIESIGDAGKLKPPVPSGKSKKAKRANFQGLEPK</sequence>
<feature type="region of interest" description="Disordered" evidence="1">
    <location>
        <begin position="100"/>
        <end position="165"/>
    </location>
</feature>
<evidence type="ECO:0000313" key="3">
    <source>
        <dbReference type="Proteomes" id="UP000801428"/>
    </source>
</evidence>
<name>A0A9P4W6G8_CURKU</name>
<accession>A0A9P4W6G8</accession>
<evidence type="ECO:0000313" key="2">
    <source>
        <dbReference type="EMBL" id="KAF2998927.1"/>
    </source>
</evidence>
<comment type="caution">
    <text evidence="2">The sequence shown here is derived from an EMBL/GenBank/DDBJ whole genome shotgun (WGS) entry which is preliminary data.</text>
</comment>
<evidence type="ECO:0000256" key="1">
    <source>
        <dbReference type="SAM" id="MobiDB-lite"/>
    </source>
</evidence>